<evidence type="ECO:0000256" key="6">
    <source>
        <dbReference type="PROSITE-ProRule" id="PRU10141"/>
    </source>
</evidence>
<organism evidence="11 12">
    <name type="scientific">Tritrichomonas musculus</name>
    <dbReference type="NCBI Taxonomy" id="1915356"/>
    <lineage>
        <taxon>Eukaryota</taxon>
        <taxon>Metamonada</taxon>
        <taxon>Parabasalia</taxon>
        <taxon>Tritrichomonadida</taxon>
        <taxon>Tritrichomonadidae</taxon>
        <taxon>Tritrichomonas</taxon>
    </lineage>
</organism>
<keyword evidence="12" id="KW-1185">Reference proteome</keyword>
<keyword evidence="4 7" id="KW-0418">Kinase</keyword>
<keyword evidence="2 7" id="KW-0808">Transferase</keyword>
<dbReference type="Pfam" id="PF00069">
    <property type="entry name" value="Pkinase"/>
    <property type="match status" value="1"/>
</dbReference>
<dbReference type="PANTHER" id="PTHR24345:SF0">
    <property type="entry name" value="CELL CYCLE SERINE_THREONINE-PROTEIN KINASE CDC5_MSD2"/>
    <property type="match status" value="1"/>
</dbReference>
<feature type="compositionally biased region" description="Polar residues" evidence="8">
    <location>
        <begin position="478"/>
        <end position="489"/>
    </location>
</feature>
<feature type="region of interest" description="Disordered" evidence="8">
    <location>
        <begin position="359"/>
        <end position="507"/>
    </location>
</feature>
<evidence type="ECO:0000256" key="5">
    <source>
        <dbReference type="ARBA" id="ARBA00022840"/>
    </source>
</evidence>
<gene>
    <name evidence="11" type="ORF">M9Y10_036127</name>
</gene>
<dbReference type="InterPro" id="IPR000719">
    <property type="entry name" value="Prot_kinase_dom"/>
</dbReference>
<feature type="compositionally biased region" description="Polar residues" evidence="8">
    <location>
        <begin position="359"/>
        <end position="387"/>
    </location>
</feature>
<dbReference type="InterPro" id="IPR017441">
    <property type="entry name" value="Protein_kinase_ATP_BS"/>
</dbReference>
<dbReference type="InterPro" id="IPR000959">
    <property type="entry name" value="POLO_box_dom"/>
</dbReference>
<feature type="compositionally biased region" description="Polar residues" evidence="8">
    <location>
        <begin position="432"/>
        <end position="441"/>
    </location>
</feature>
<dbReference type="SUPFAM" id="SSF56112">
    <property type="entry name" value="Protein kinase-like (PK-like)"/>
    <property type="match status" value="1"/>
</dbReference>
<dbReference type="InterPro" id="IPR011009">
    <property type="entry name" value="Kinase-like_dom_sf"/>
</dbReference>
<sequence>MLLRKSNFPQKITFTQEDGIQNVFIRGEIIGTGSFSIVYLVTHQNTNKIYAMKVIPKEDYSKNKLALMDLENEIKIQKLVNHPNVVKSDFSFSDALNHYFVLEYCPGGTIRNYLSNSRHFHLGEPEIRKIIKDVIQGLVYIHGLEIIHHDIKLENLIIDSNGNVKIADFGLSNFQKNENEKKSIIFGTLKYMSPEMLEKTNKMKSCKIDIWAVGVSTFYLLTGNYPFDEPSEKKMIKCIKKGELHFPLNYKITDEIKDFISEMLQIDPEMRPTAKELLNHPFLNNDYNDNVCLYNPKKPQPLIMEKVEIMKKDPGQQQKERKETDQKKESENLKPSMLQTLCENRQICQKNQTENLKPIKSSVTISQKQQNGDLKQSFCPTLGNNKIISPGKPNENLKPSLRKKRNRSRRVSKRRKNVNLNASLCPPLKSSRPVSKRQQTGDLKPSFCPPPSDSKLISPRRPNDNLNSSLCPPLNNSKPVSQKQQTGDLNPSFCPPPSGNKTISPGKPNVNLNASFCPPLNSSIPVSQMQQTGDLKPSFCQPPNDNKLISLGKPNDNLNSSFCHPLNNSKPVSQKQQTGDLNPSFCQPPSDNKLISPGRPNDNLNSSFCPPLNSSIPVSQMQQTSDLNPSFCPPPSDNKLISLGKPNDNLNSSFCPPLNNSIPVLQMQQTCELNPSFCPPLNKSMPVSQMQQAGDLKLSFCPPPSDNKHISPRRRNSNLKKARLPPRQIAAYSILAYRNQSRVEDFIIPSYFVSRFCFYKDNLSYLLFDGTVGFCFKDKSRIVMEPNEQFAQFYKDSNTQFPDIICLSNAKEKNEHEKISLLKNAARNFKKIRFSYELESAPYDPDYIFHNIKRFVKYEDSILFKLDGMNFQVNFNDHSKLIIFWNLKKFCFFKSFNEFSTLLDLKKVTSMNPDSDEHKKIKQANVLLSELSLAIC</sequence>
<evidence type="ECO:0000256" key="7">
    <source>
        <dbReference type="RuleBase" id="RU361162"/>
    </source>
</evidence>
<evidence type="ECO:0000256" key="1">
    <source>
        <dbReference type="ARBA" id="ARBA00022527"/>
    </source>
</evidence>
<dbReference type="PROSITE" id="PS50011">
    <property type="entry name" value="PROTEIN_KINASE_DOM"/>
    <property type="match status" value="1"/>
</dbReference>
<keyword evidence="1 7" id="KW-0723">Serine/threonine-protein kinase</keyword>
<comment type="similarity">
    <text evidence="7">Belongs to the protein kinase superfamily. Ser/Thr protein kinase family. CDC5/Polo subfamily.</text>
</comment>
<feature type="compositionally biased region" description="Basic residues" evidence="8">
    <location>
        <begin position="400"/>
        <end position="417"/>
    </location>
</feature>
<comment type="caution">
    <text evidence="11">The sequence shown here is derived from an EMBL/GenBank/DDBJ whole genome shotgun (WGS) entry which is preliminary data.</text>
</comment>
<dbReference type="InterPro" id="IPR008271">
    <property type="entry name" value="Ser/Thr_kinase_AS"/>
</dbReference>
<dbReference type="Pfam" id="PF00659">
    <property type="entry name" value="POLO_box"/>
    <property type="match status" value="2"/>
</dbReference>
<evidence type="ECO:0000313" key="11">
    <source>
        <dbReference type="EMBL" id="KAK8837596.1"/>
    </source>
</evidence>
<accession>A0ABR2GUQ1</accession>
<evidence type="ECO:0000256" key="3">
    <source>
        <dbReference type="ARBA" id="ARBA00022741"/>
    </source>
</evidence>
<keyword evidence="5 6" id="KW-0067">ATP-binding</keyword>
<dbReference type="Gene3D" id="3.30.1120.30">
    <property type="entry name" value="POLO box domain"/>
    <property type="match status" value="2"/>
</dbReference>
<evidence type="ECO:0000256" key="4">
    <source>
        <dbReference type="ARBA" id="ARBA00022777"/>
    </source>
</evidence>
<evidence type="ECO:0000259" key="10">
    <source>
        <dbReference type="PROSITE" id="PS50078"/>
    </source>
</evidence>
<dbReference type="Gene3D" id="1.10.510.10">
    <property type="entry name" value="Transferase(Phosphotransferase) domain 1"/>
    <property type="match status" value="1"/>
</dbReference>
<feature type="compositionally biased region" description="Polar residues" evidence="8">
    <location>
        <begin position="560"/>
        <end position="590"/>
    </location>
</feature>
<dbReference type="EC" id="2.7.11.21" evidence="7"/>
<evidence type="ECO:0000256" key="8">
    <source>
        <dbReference type="SAM" id="MobiDB-lite"/>
    </source>
</evidence>
<evidence type="ECO:0000256" key="2">
    <source>
        <dbReference type="ARBA" id="ARBA00022679"/>
    </source>
</evidence>
<feature type="region of interest" description="Disordered" evidence="8">
    <location>
        <begin position="560"/>
        <end position="601"/>
    </location>
</feature>
<dbReference type="PROSITE" id="PS50078">
    <property type="entry name" value="POLO_BOX"/>
    <property type="match status" value="1"/>
</dbReference>
<feature type="region of interest" description="Disordered" evidence="8">
    <location>
        <begin position="310"/>
        <end position="336"/>
    </location>
</feature>
<name>A0ABR2GUQ1_9EUKA</name>
<dbReference type="PROSITE" id="PS00108">
    <property type="entry name" value="PROTEIN_KINASE_ST"/>
    <property type="match status" value="1"/>
</dbReference>
<feature type="domain" description="Protein kinase" evidence="9">
    <location>
        <begin position="24"/>
        <end position="283"/>
    </location>
</feature>
<feature type="compositionally biased region" description="Basic and acidic residues" evidence="8">
    <location>
        <begin position="310"/>
        <end position="332"/>
    </location>
</feature>
<feature type="domain" description="POLO box" evidence="10">
    <location>
        <begin position="752"/>
        <end position="831"/>
    </location>
</feature>
<evidence type="ECO:0000259" key="9">
    <source>
        <dbReference type="PROSITE" id="PS50011"/>
    </source>
</evidence>
<protein>
    <recommendedName>
        <fullName evidence="7">Serine/threonine-protein kinase PLK</fullName>
        <ecNumber evidence="7">2.7.11.21</ecNumber>
    </recommendedName>
    <alternativeName>
        <fullName evidence="7">Polo-like kinase</fullName>
    </alternativeName>
</protein>
<dbReference type="PANTHER" id="PTHR24345">
    <property type="entry name" value="SERINE/THREONINE-PROTEIN KINASE PLK"/>
    <property type="match status" value="1"/>
</dbReference>
<evidence type="ECO:0000313" key="12">
    <source>
        <dbReference type="Proteomes" id="UP001470230"/>
    </source>
</evidence>
<reference evidence="11 12" key="1">
    <citation type="submission" date="2024-04" db="EMBL/GenBank/DDBJ databases">
        <title>Tritrichomonas musculus Genome.</title>
        <authorList>
            <person name="Alves-Ferreira E."/>
            <person name="Grigg M."/>
            <person name="Lorenzi H."/>
            <person name="Galac M."/>
        </authorList>
    </citation>
    <scope>NUCLEOTIDE SEQUENCE [LARGE SCALE GENOMIC DNA]</scope>
    <source>
        <strain evidence="11 12">EAF2021</strain>
    </source>
</reference>
<dbReference type="PROSITE" id="PS00107">
    <property type="entry name" value="PROTEIN_KINASE_ATP"/>
    <property type="match status" value="1"/>
</dbReference>
<dbReference type="SUPFAM" id="SSF82615">
    <property type="entry name" value="Polo-box domain"/>
    <property type="match status" value="2"/>
</dbReference>
<keyword evidence="3 6" id="KW-0547">Nucleotide-binding</keyword>
<feature type="binding site" evidence="6">
    <location>
        <position position="53"/>
    </location>
    <ligand>
        <name>ATP</name>
        <dbReference type="ChEBI" id="CHEBI:30616"/>
    </ligand>
</feature>
<comment type="catalytic activity">
    <reaction evidence="7">
        <text>L-threonyl-[protein] + ATP = O-phospho-L-threonyl-[protein] + ADP + H(+)</text>
        <dbReference type="Rhea" id="RHEA:46608"/>
        <dbReference type="Rhea" id="RHEA-COMP:11060"/>
        <dbReference type="Rhea" id="RHEA-COMP:11605"/>
        <dbReference type="ChEBI" id="CHEBI:15378"/>
        <dbReference type="ChEBI" id="CHEBI:30013"/>
        <dbReference type="ChEBI" id="CHEBI:30616"/>
        <dbReference type="ChEBI" id="CHEBI:61977"/>
        <dbReference type="ChEBI" id="CHEBI:456216"/>
        <dbReference type="EC" id="2.7.11.21"/>
    </reaction>
</comment>
<feature type="compositionally biased region" description="Low complexity" evidence="8">
    <location>
        <begin position="464"/>
        <end position="477"/>
    </location>
</feature>
<proteinExistence type="inferred from homology"/>
<dbReference type="Proteomes" id="UP001470230">
    <property type="component" value="Unassembled WGS sequence"/>
</dbReference>
<dbReference type="SMART" id="SM00220">
    <property type="entry name" value="S_TKc"/>
    <property type="match status" value="1"/>
</dbReference>
<dbReference type="EMBL" id="JAPFFF010000058">
    <property type="protein sequence ID" value="KAK8837596.1"/>
    <property type="molecule type" value="Genomic_DNA"/>
</dbReference>
<dbReference type="InterPro" id="IPR036947">
    <property type="entry name" value="POLO_box_dom_sf"/>
</dbReference>